<reference evidence="4" key="1">
    <citation type="submission" date="2025-08" db="UniProtKB">
        <authorList>
            <consortium name="RefSeq"/>
        </authorList>
    </citation>
    <scope>IDENTIFICATION</scope>
    <source>
        <tissue evidence="4">Entire body</tissue>
    </source>
</reference>
<evidence type="ECO:0000256" key="1">
    <source>
        <dbReference type="SAM" id="MobiDB-lite"/>
    </source>
</evidence>
<dbReference type="InterPro" id="IPR022041">
    <property type="entry name" value="Methyltransf_FA"/>
</dbReference>
<evidence type="ECO:0000313" key="4">
    <source>
        <dbReference type="RefSeq" id="XP_018319203.1"/>
    </source>
</evidence>
<gene>
    <name evidence="4" type="primary">LOC108732749</name>
</gene>
<protein>
    <submittedName>
        <fullName evidence="4">Protein NRDE2 homolog</fullName>
    </submittedName>
</protein>
<sequence>MGSSESKSSVVIRDNVDETKISTPDQLQYTFFEAPQEGCCFFGIKAAHDAYIALSSNQIDPEYEILIGTSYNTRTIIKKKKTAVIKTFVPNILHKDEVRYFWLKWKNNKLLLGRKDEQQAFANFIDYENIPINYFGICTYGSTGTWIIKKKYEIESQAEPSNARNEPSTSGTANNTGYSSKYSYSSVDFPHTENKTKIYEDLTRKKLNTDVENTSKINNNITNTLNNNKTNPVNYVDNFKNLNIKNSCDERQGSTSNDTLERLEKFFLESTMNMKQNQTSKDKSRKHHHRDRKNNSNMNRKPHSSSNKSDFKNKTECDSIISFDKLLEISRMSPQLILVELQAYKFERLFEIKLKKSYINIILNILSKLCQADFLVTKRSVITGFFSKEVFRKQLLDYMLHMRLQSDADYNKHSRHHNEMWESLYIVCKTAATIPAELQAGYLENLVFECQNTLEALLPRDGSRKHVLEKFRKLKEFVYFETRRRPLM</sequence>
<dbReference type="InParanoid" id="A0A1W4WGH0"/>
<feature type="region of interest" description="Disordered" evidence="1">
    <location>
        <begin position="158"/>
        <end position="177"/>
    </location>
</feature>
<dbReference type="STRING" id="224129.A0A1W4WGH0"/>
<dbReference type="RefSeq" id="XP_018319203.1">
    <property type="nucleotide sequence ID" value="XM_018463701.1"/>
</dbReference>
<evidence type="ECO:0000259" key="2">
    <source>
        <dbReference type="Pfam" id="PF12248"/>
    </source>
</evidence>
<feature type="region of interest" description="Disordered" evidence="1">
    <location>
        <begin position="271"/>
        <end position="312"/>
    </location>
</feature>
<dbReference type="KEGG" id="apln:108732749"/>
<dbReference type="GeneID" id="108732749"/>
<dbReference type="AlphaFoldDB" id="A0A1W4WGH0"/>
<feature type="compositionally biased region" description="Basic residues" evidence="1">
    <location>
        <begin position="283"/>
        <end position="292"/>
    </location>
</feature>
<keyword evidence="3" id="KW-1185">Reference proteome</keyword>
<dbReference type="Pfam" id="PF12248">
    <property type="entry name" value="Methyltransf_FA"/>
    <property type="match status" value="1"/>
</dbReference>
<evidence type="ECO:0000313" key="3">
    <source>
        <dbReference type="Proteomes" id="UP000192223"/>
    </source>
</evidence>
<organism evidence="3 4">
    <name type="scientific">Agrilus planipennis</name>
    <name type="common">Emerald ash borer</name>
    <name type="synonym">Agrilus marcopoli</name>
    <dbReference type="NCBI Taxonomy" id="224129"/>
    <lineage>
        <taxon>Eukaryota</taxon>
        <taxon>Metazoa</taxon>
        <taxon>Ecdysozoa</taxon>
        <taxon>Arthropoda</taxon>
        <taxon>Hexapoda</taxon>
        <taxon>Insecta</taxon>
        <taxon>Pterygota</taxon>
        <taxon>Neoptera</taxon>
        <taxon>Endopterygota</taxon>
        <taxon>Coleoptera</taxon>
        <taxon>Polyphaga</taxon>
        <taxon>Elateriformia</taxon>
        <taxon>Buprestoidea</taxon>
        <taxon>Buprestidae</taxon>
        <taxon>Agrilinae</taxon>
        <taxon>Agrilus</taxon>
    </lineage>
</organism>
<feature type="domain" description="Farnesoic acid O-methyl transferase" evidence="2">
    <location>
        <begin position="26"/>
        <end position="151"/>
    </location>
</feature>
<name>A0A1W4WGH0_AGRPL</name>
<feature type="compositionally biased region" description="Polar residues" evidence="1">
    <location>
        <begin position="295"/>
        <end position="308"/>
    </location>
</feature>
<dbReference type="Proteomes" id="UP000192223">
    <property type="component" value="Unplaced"/>
</dbReference>
<proteinExistence type="predicted"/>
<accession>A0A1W4WGH0</accession>